<dbReference type="Pfam" id="PF00834">
    <property type="entry name" value="Ribul_P_3_epim"/>
    <property type="match status" value="1"/>
</dbReference>
<dbReference type="PANTHER" id="PTHR11749">
    <property type="entry name" value="RIBULOSE-5-PHOSPHATE-3-EPIMERASE"/>
    <property type="match status" value="1"/>
</dbReference>
<evidence type="ECO:0000313" key="3">
    <source>
        <dbReference type="EMBL" id="OGM03539.1"/>
    </source>
</evidence>
<dbReference type="InterPro" id="IPR000056">
    <property type="entry name" value="Ribul_P_3_epim-like"/>
</dbReference>
<protein>
    <recommendedName>
        <fullName evidence="5">Ribulose-phosphate 3-epimerase</fullName>
    </recommendedName>
</protein>
<dbReference type="InterPro" id="IPR011060">
    <property type="entry name" value="RibuloseP-bd_barrel"/>
</dbReference>
<dbReference type="InterPro" id="IPR013785">
    <property type="entry name" value="Aldolase_TIM"/>
</dbReference>
<evidence type="ECO:0000256" key="2">
    <source>
        <dbReference type="ARBA" id="ARBA00023235"/>
    </source>
</evidence>
<sequence>MTASPIEAKELILKLEGVGSRVQIDIVDGVFAEGRTIDPSALSDLDTTLKLDFHLMTKEPVDWVERAVRGGADRIIGQIEAMTSQRDFVGKVQEAGVSVGLAVDIDTPISQIEPEILTSLDVVLVMSVKAGRGGQEFKVSALKKVKELAEIRKSDETPFRICVDGGETYSIIDDTHFAGADEIAIGRRLFEGDVAENIKKFEEAADKLDPIK</sequence>
<dbReference type="EMBL" id="MGFK01000035">
    <property type="protein sequence ID" value="OGM03539.1"/>
    <property type="molecule type" value="Genomic_DNA"/>
</dbReference>
<dbReference type="Proteomes" id="UP000177091">
    <property type="component" value="Unassembled WGS sequence"/>
</dbReference>
<dbReference type="Gene3D" id="3.20.20.70">
    <property type="entry name" value="Aldolase class I"/>
    <property type="match status" value="1"/>
</dbReference>
<keyword evidence="2" id="KW-0413">Isomerase</keyword>
<accession>A0A1F7WMC3</accession>
<organism evidence="3 4">
    <name type="scientific">Candidatus Woesebacteria bacterium GWA1_42_12</name>
    <dbReference type="NCBI Taxonomy" id="1802472"/>
    <lineage>
        <taxon>Bacteria</taxon>
        <taxon>Candidatus Woeseibacteriota</taxon>
    </lineage>
</organism>
<comment type="caution">
    <text evidence="3">The sequence shown here is derived from an EMBL/GenBank/DDBJ whole genome shotgun (WGS) entry which is preliminary data.</text>
</comment>
<reference evidence="3 4" key="1">
    <citation type="journal article" date="2016" name="Nat. Commun.">
        <title>Thousands of microbial genomes shed light on interconnected biogeochemical processes in an aquifer system.</title>
        <authorList>
            <person name="Anantharaman K."/>
            <person name="Brown C.T."/>
            <person name="Hug L.A."/>
            <person name="Sharon I."/>
            <person name="Castelle C.J."/>
            <person name="Probst A.J."/>
            <person name="Thomas B.C."/>
            <person name="Singh A."/>
            <person name="Wilkins M.J."/>
            <person name="Karaoz U."/>
            <person name="Brodie E.L."/>
            <person name="Williams K.H."/>
            <person name="Hubbard S.S."/>
            <person name="Banfield J.F."/>
        </authorList>
    </citation>
    <scope>NUCLEOTIDE SEQUENCE [LARGE SCALE GENOMIC DNA]</scope>
</reference>
<evidence type="ECO:0000256" key="1">
    <source>
        <dbReference type="ARBA" id="ARBA00022723"/>
    </source>
</evidence>
<proteinExistence type="predicted"/>
<gene>
    <name evidence="3" type="ORF">A2112_01045</name>
</gene>
<name>A0A1F7WMC3_9BACT</name>
<evidence type="ECO:0008006" key="5">
    <source>
        <dbReference type="Google" id="ProtNLM"/>
    </source>
</evidence>
<evidence type="ECO:0000313" key="4">
    <source>
        <dbReference type="Proteomes" id="UP000177091"/>
    </source>
</evidence>
<dbReference type="GO" id="GO:0016857">
    <property type="term" value="F:racemase and epimerase activity, acting on carbohydrates and derivatives"/>
    <property type="evidence" value="ECO:0007669"/>
    <property type="project" value="InterPro"/>
</dbReference>
<dbReference type="AlphaFoldDB" id="A0A1F7WMC3"/>
<dbReference type="GO" id="GO:0005975">
    <property type="term" value="P:carbohydrate metabolic process"/>
    <property type="evidence" value="ECO:0007669"/>
    <property type="project" value="InterPro"/>
</dbReference>
<dbReference type="SUPFAM" id="SSF51366">
    <property type="entry name" value="Ribulose-phoshate binding barrel"/>
    <property type="match status" value="1"/>
</dbReference>
<keyword evidence="1" id="KW-0479">Metal-binding</keyword>
<dbReference type="GO" id="GO:0046872">
    <property type="term" value="F:metal ion binding"/>
    <property type="evidence" value="ECO:0007669"/>
    <property type="project" value="UniProtKB-KW"/>
</dbReference>